<comment type="similarity">
    <text evidence="2">Belongs to the IRC6 family.</text>
</comment>
<feature type="compositionally biased region" description="Basic and acidic residues" evidence="5">
    <location>
        <begin position="299"/>
        <end position="319"/>
    </location>
</feature>
<evidence type="ECO:0000256" key="3">
    <source>
        <dbReference type="ARBA" id="ARBA00015902"/>
    </source>
</evidence>
<evidence type="ECO:0000256" key="2">
    <source>
        <dbReference type="ARBA" id="ARBA00007973"/>
    </source>
</evidence>
<dbReference type="eggNOG" id="ENOG502SAXB">
    <property type="taxonomic scope" value="Eukaryota"/>
</dbReference>
<dbReference type="PANTHER" id="PTHR28043:SF1">
    <property type="entry name" value="INCREASED RECOMBINATION CENTERS PROTEIN 6"/>
    <property type="match status" value="1"/>
</dbReference>
<dbReference type="Pfam" id="PF10199">
    <property type="entry name" value="Adaptin_binding"/>
    <property type="match status" value="1"/>
</dbReference>
<feature type="compositionally biased region" description="Basic and acidic residues" evidence="5">
    <location>
        <begin position="248"/>
        <end position="280"/>
    </location>
</feature>
<sequence length="366" mass="42628">MFPNHILVLGPPNSGKLRIVDAITQRENESIAFDTERNSHSGIIEKTRIITKYYDIDLNIFIDEFPEERLVKKEYLQQLQKQQEQPQHIQQSEKIEREGTEEIKEMHVISDDEKLRLFKAWSKLFGDDSMSELRTVLNGVIFTINATLDGLEYIEQALDILDILRAQLNDDSFCVVVASVPCGAQPLNQKMEEIEDLVMSHAIEFINLQATGKNEFGEKQGKERVREVMESHDWPNIDPASFPNVQDSKMKEERNRAKIKALEDPLVKKQPQQEDLRVEENENEEENELYANREVYNNDNDKYDDQNDDKNDDKNDNKNDNSNNNEDNLEYLLTRLVLARQKAETLSGEERERYAAECVDDFINFL</sequence>
<dbReference type="PANTHER" id="PTHR28043">
    <property type="entry name" value="INCREASED RECOMBINATION CENTERS PROTEIN 6"/>
    <property type="match status" value="1"/>
</dbReference>
<accession>A5E456</accession>
<feature type="compositionally biased region" description="Basic and acidic residues" evidence="5">
    <location>
        <begin position="216"/>
        <end position="235"/>
    </location>
</feature>
<feature type="region of interest" description="Disordered" evidence="5">
    <location>
        <begin position="216"/>
        <end position="328"/>
    </location>
</feature>
<dbReference type="GO" id="GO:0016192">
    <property type="term" value="P:vesicle-mediated transport"/>
    <property type="evidence" value="ECO:0007669"/>
    <property type="project" value="InterPro"/>
</dbReference>
<protein>
    <recommendedName>
        <fullName evidence="3">Increased recombination centers protein 6</fullName>
    </recommendedName>
</protein>
<keyword evidence="7" id="KW-1185">Reference proteome</keyword>
<dbReference type="InParanoid" id="A5E456"/>
<evidence type="ECO:0000256" key="1">
    <source>
        <dbReference type="ARBA" id="ARBA00002976"/>
    </source>
</evidence>
<proteinExistence type="inferred from homology"/>
<evidence type="ECO:0000313" key="7">
    <source>
        <dbReference type="Proteomes" id="UP000001996"/>
    </source>
</evidence>
<evidence type="ECO:0000313" key="6">
    <source>
        <dbReference type="EMBL" id="EDK46214.1"/>
    </source>
</evidence>
<organism evidence="6 7">
    <name type="scientific">Lodderomyces elongisporus (strain ATCC 11503 / CBS 2605 / JCM 1781 / NBRC 1676 / NRRL YB-4239)</name>
    <name type="common">Yeast</name>
    <name type="synonym">Saccharomyces elongisporus</name>
    <dbReference type="NCBI Taxonomy" id="379508"/>
    <lineage>
        <taxon>Eukaryota</taxon>
        <taxon>Fungi</taxon>
        <taxon>Dikarya</taxon>
        <taxon>Ascomycota</taxon>
        <taxon>Saccharomycotina</taxon>
        <taxon>Pichiomycetes</taxon>
        <taxon>Debaryomycetaceae</taxon>
        <taxon>Candida/Lodderomyces clade</taxon>
        <taxon>Lodderomyces</taxon>
    </lineage>
</organism>
<evidence type="ECO:0000256" key="4">
    <source>
        <dbReference type="ARBA" id="ARBA00022447"/>
    </source>
</evidence>
<gene>
    <name evidence="6" type="ORF">LELG_04395</name>
</gene>
<comment type="function">
    <text evidence="1">Involved in gross chromosomal rearrangements (GCRs) and telomere healing.</text>
</comment>
<dbReference type="KEGG" id="lel:PVL30_004112"/>
<dbReference type="EMBL" id="CH981529">
    <property type="protein sequence ID" value="EDK46214.1"/>
    <property type="molecule type" value="Genomic_DNA"/>
</dbReference>
<dbReference type="VEuPathDB" id="FungiDB:LELG_04395"/>
<keyword evidence="4" id="KW-0160">Chromosomal rearrangement</keyword>
<dbReference type="HOGENOM" id="CLU_064540_0_0_1"/>
<dbReference type="AlphaFoldDB" id="A5E456"/>
<dbReference type="Gene3D" id="3.40.50.11960">
    <property type="match status" value="1"/>
</dbReference>
<dbReference type="InterPro" id="IPR034627">
    <property type="entry name" value="Irc6"/>
</dbReference>
<dbReference type="OrthoDB" id="10261384at2759"/>
<dbReference type="GO" id="GO:0030674">
    <property type="term" value="F:protein-macromolecule adaptor activity"/>
    <property type="evidence" value="ECO:0007669"/>
    <property type="project" value="TreeGrafter"/>
</dbReference>
<dbReference type="STRING" id="379508.A5E456"/>
<dbReference type="GeneID" id="5231382"/>
<name>A5E456_LODEL</name>
<dbReference type="Proteomes" id="UP000001996">
    <property type="component" value="Unassembled WGS sequence"/>
</dbReference>
<evidence type="ECO:0000256" key="5">
    <source>
        <dbReference type="SAM" id="MobiDB-lite"/>
    </source>
</evidence>
<reference evidence="6 7" key="1">
    <citation type="journal article" date="2009" name="Nature">
        <title>Evolution of pathogenicity and sexual reproduction in eight Candida genomes.</title>
        <authorList>
            <person name="Butler G."/>
            <person name="Rasmussen M.D."/>
            <person name="Lin M.F."/>
            <person name="Santos M.A."/>
            <person name="Sakthikumar S."/>
            <person name="Munro C.A."/>
            <person name="Rheinbay E."/>
            <person name="Grabherr M."/>
            <person name="Forche A."/>
            <person name="Reedy J.L."/>
            <person name="Agrafioti I."/>
            <person name="Arnaud M.B."/>
            <person name="Bates S."/>
            <person name="Brown A.J."/>
            <person name="Brunke S."/>
            <person name="Costanzo M.C."/>
            <person name="Fitzpatrick D.A."/>
            <person name="de Groot P.W."/>
            <person name="Harris D."/>
            <person name="Hoyer L.L."/>
            <person name="Hube B."/>
            <person name="Klis F.M."/>
            <person name="Kodira C."/>
            <person name="Lennard N."/>
            <person name="Logue M.E."/>
            <person name="Martin R."/>
            <person name="Neiman A.M."/>
            <person name="Nikolaou E."/>
            <person name="Quail M.A."/>
            <person name="Quinn J."/>
            <person name="Santos M.C."/>
            <person name="Schmitzberger F.F."/>
            <person name="Sherlock G."/>
            <person name="Shah P."/>
            <person name="Silverstein K.A."/>
            <person name="Skrzypek M.S."/>
            <person name="Soll D."/>
            <person name="Staggs R."/>
            <person name="Stansfield I."/>
            <person name="Stumpf M.P."/>
            <person name="Sudbery P.E."/>
            <person name="Srikantha T."/>
            <person name="Zeng Q."/>
            <person name="Berman J."/>
            <person name="Berriman M."/>
            <person name="Heitman J."/>
            <person name="Gow N.A."/>
            <person name="Lorenz M.C."/>
            <person name="Birren B.W."/>
            <person name="Kellis M."/>
            <person name="Cuomo C.A."/>
        </authorList>
    </citation>
    <scope>NUCLEOTIDE SEQUENCE [LARGE SCALE GENOMIC DNA]</scope>
    <source>
        <strain evidence="7">ATCC 11503 / BCRC 21390 / CBS 2605 / JCM 1781 / NBRC 1676 / NRRL YB-4239</strain>
    </source>
</reference>